<comment type="similarity">
    <text evidence="1 7">Belongs to the sigma-70 factor family.</text>
</comment>
<dbReference type="PRINTS" id="PR00046">
    <property type="entry name" value="SIGMA70FCT"/>
</dbReference>
<comment type="function">
    <text evidence="7">Sigma factors are initiation factors that promote the attachment of RNA polymerase to specific initiation sites and are then released.</text>
</comment>
<dbReference type="InterPro" id="IPR000943">
    <property type="entry name" value="RNA_pol_sigma70"/>
</dbReference>
<dbReference type="CDD" id="cd06171">
    <property type="entry name" value="Sigma70_r4"/>
    <property type="match status" value="1"/>
</dbReference>
<dbReference type="InterPro" id="IPR007630">
    <property type="entry name" value="RNA_pol_sigma70_r4"/>
</dbReference>
<keyword evidence="5 7" id="KW-0238">DNA-binding</keyword>
<keyword evidence="2" id="KW-0749">Sporulation</keyword>
<keyword evidence="3 7" id="KW-0805">Transcription regulation</keyword>
<comment type="caution">
    <text evidence="9">The sequence shown here is derived from an EMBL/GenBank/DDBJ whole genome shotgun (WGS) entry which is preliminary data.</text>
</comment>
<reference evidence="9" key="1">
    <citation type="submission" date="2020-10" db="EMBL/GenBank/DDBJ databases">
        <authorList>
            <person name="Gilroy R."/>
        </authorList>
    </citation>
    <scope>NUCLEOTIDE SEQUENCE</scope>
    <source>
        <strain evidence="9">CHK157-1446</strain>
    </source>
</reference>
<dbReference type="Gene3D" id="1.20.120.1810">
    <property type="match status" value="1"/>
</dbReference>
<evidence type="ECO:0000313" key="9">
    <source>
        <dbReference type="EMBL" id="HIS24839.1"/>
    </source>
</evidence>
<dbReference type="Gene3D" id="1.10.10.10">
    <property type="entry name" value="Winged helix-like DNA-binding domain superfamily/Winged helix DNA-binding domain"/>
    <property type="match status" value="1"/>
</dbReference>
<dbReference type="Proteomes" id="UP000823982">
    <property type="component" value="Unassembled WGS sequence"/>
</dbReference>
<evidence type="ECO:0000256" key="7">
    <source>
        <dbReference type="RuleBase" id="RU362124"/>
    </source>
</evidence>
<dbReference type="GO" id="GO:0030435">
    <property type="term" value="P:sporulation resulting in formation of a cellular spore"/>
    <property type="evidence" value="ECO:0007669"/>
    <property type="project" value="UniProtKB-KW"/>
</dbReference>
<dbReference type="Pfam" id="PF04545">
    <property type="entry name" value="Sigma70_r4"/>
    <property type="match status" value="1"/>
</dbReference>
<dbReference type="InterPro" id="IPR013324">
    <property type="entry name" value="RNA_pol_sigma_r3/r4-like"/>
</dbReference>
<dbReference type="SUPFAM" id="SSF88659">
    <property type="entry name" value="Sigma3 and sigma4 domains of RNA polymerase sigma factors"/>
    <property type="match status" value="1"/>
</dbReference>
<dbReference type="Pfam" id="PF04542">
    <property type="entry name" value="Sigma70_r2"/>
    <property type="match status" value="1"/>
</dbReference>
<protein>
    <recommendedName>
        <fullName evidence="7">RNA polymerase sigma factor</fullName>
    </recommendedName>
</protein>
<evidence type="ECO:0000256" key="6">
    <source>
        <dbReference type="ARBA" id="ARBA00023163"/>
    </source>
</evidence>
<dbReference type="PROSITE" id="PS00716">
    <property type="entry name" value="SIGMA70_2"/>
    <property type="match status" value="1"/>
</dbReference>
<organism evidence="9 10">
    <name type="scientific">Candidatus Faeciplasma gallinarum</name>
    <dbReference type="NCBI Taxonomy" id="2840799"/>
    <lineage>
        <taxon>Bacteria</taxon>
        <taxon>Bacillati</taxon>
        <taxon>Bacillota</taxon>
        <taxon>Clostridia</taxon>
        <taxon>Eubacteriales</taxon>
        <taxon>Oscillospiraceae</taxon>
        <taxon>Oscillospiraceae incertae sedis</taxon>
        <taxon>Candidatus Faeciplasma</taxon>
    </lineage>
</organism>
<evidence type="ECO:0000259" key="8">
    <source>
        <dbReference type="PROSITE" id="PS50943"/>
    </source>
</evidence>
<evidence type="ECO:0000256" key="5">
    <source>
        <dbReference type="ARBA" id="ARBA00023125"/>
    </source>
</evidence>
<evidence type="ECO:0000256" key="3">
    <source>
        <dbReference type="ARBA" id="ARBA00023015"/>
    </source>
</evidence>
<dbReference type="GO" id="GO:0003677">
    <property type="term" value="F:DNA binding"/>
    <property type="evidence" value="ECO:0007669"/>
    <property type="project" value="UniProtKB-KW"/>
</dbReference>
<keyword evidence="4 7" id="KW-0731">Sigma factor</keyword>
<dbReference type="AlphaFoldDB" id="A0A9D1JID5"/>
<evidence type="ECO:0000256" key="2">
    <source>
        <dbReference type="ARBA" id="ARBA00022969"/>
    </source>
</evidence>
<evidence type="ECO:0000256" key="4">
    <source>
        <dbReference type="ARBA" id="ARBA00023082"/>
    </source>
</evidence>
<name>A0A9D1JID5_9FIRM</name>
<dbReference type="PIRSF" id="PIRSF000770">
    <property type="entry name" value="RNA_pol_sigma-SigE/K"/>
    <property type="match status" value="1"/>
</dbReference>
<feature type="domain" description="HTH cro/C1-type" evidence="8">
    <location>
        <begin position="198"/>
        <end position="219"/>
    </location>
</feature>
<sequence length="229" mass="26358">MFLRFICAIFDKLLWFALHVDDKSAKNAFPKPLSAQEEESLFKRLSEGDKSAKDKLILHNLRLVAHIVKKYYVSAEDQDELISIGTIGLIKAVSTFKSEKGNRFAAYGSRCIENEILMHFRNTKKSAQDVYFDEPIDTDKDGNQLTLMDIIAADRDICEDVDLRLNSQRLYDAIDTRLNKREKLITVLRYGLYGRQPLTQREVAGMLNISRSYVSRIEKRAIDKLKSAF</sequence>
<dbReference type="PROSITE" id="PS50943">
    <property type="entry name" value="HTH_CROC1"/>
    <property type="match status" value="1"/>
</dbReference>
<dbReference type="EMBL" id="DVIR01000052">
    <property type="protein sequence ID" value="HIS24839.1"/>
    <property type="molecule type" value="Genomic_DNA"/>
</dbReference>
<proteinExistence type="inferred from homology"/>
<dbReference type="InterPro" id="IPR036388">
    <property type="entry name" value="WH-like_DNA-bd_sf"/>
</dbReference>
<reference evidence="9" key="2">
    <citation type="journal article" date="2021" name="PeerJ">
        <title>Extensive microbial diversity within the chicken gut microbiome revealed by metagenomics and culture.</title>
        <authorList>
            <person name="Gilroy R."/>
            <person name="Ravi A."/>
            <person name="Getino M."/>
            <person name="Pursley I."/>
            <person name="Horton D.L."/>
            <person name="Alikhan N.F."/>
            <person name="Baker D."/>
            <person name="Gharbi K."/>
            <person name="Hall N."/>
            <person name="Watson M."/>
            <person name="Adriaenssens E.M."/>
            <person name="Foster-Nyarko E."/>
            <person name="Jarju S."/>
            <person name="Secka A."/>
            <person name="Antonio M."/>
            <person name="Oren A."/>
            <person name="Chaudhuri R.R."/>
            <person name="La Ragione R."/>
            <person name="Hildebrand F."/>
            <person name="Pallen M.J."/>
        </authorList>
    </citation>
    <scope>NUCLEOTIDE SEQUENCE</scope>
    <source>
        <strain evidence="9">CHK157-1446</strain>
    </source>
</reference>
<dbReference type="InterPro" id="IPR013325">
    <property type="entry name" value="RNA_pol_sigma_r2"/>
</dbReference>
<dbReference type="NCBIfam" id="TIGR02937">
    <property type="entry name" value="sigma70-ECF"/>
    <property type="match status" value="1"/>
</dbReference>
<dbReference type="GO" id="GO:0016987">
    <property type="term" value="F:sigma factor activity"/>
    <property type="evidence" value="ECO:0007669"/>
    <property type="project" value="UniProtKB-KW"/>
</dbReference>
<evidence type="ECO:0000313" key="10">
    <source>
        <dbReference type="Proteomes" id="UP000823982"/>
    </source>
</evidence>
<keyword evidence="6 7" id="KW-0804">Transcription</keyword>
<dbReference type="PROSITE" id="PS00715">
    <property type="entry name" value="SIGMA70_1"/>
    <property type="match status" value="1"/>
</dbReference>
<dbReference type="InterPro" id="IPR014284">
    <property type="entry name" value="RNA_pol_sigma-70_dom"/>
</dbReference>
<dbReference type="InterPro" id="IPR007627">
    <property type="entry name" value="RNA_pol_sigma70_r2"/>
</dbReference>
<gene>
    <name evidence="9" type="primary">sigK</name>
    <name evidence="9" type="ORF">IAD01_05495</name>
</gene>
<dbReference type="GO" id="GO:0006352">
    <property type="term" value="P:DNA-templated transcription initiation"/>
    <property type="evidence" value="ECO:0007669"/>
    <property type="project" value="InterPro"/>
</dbReference>
<dbReference type="SUPFAM" id="SSF88946">
    <property type="entry name" value="Sigma2 domain of RNA polymerase sigma factors"/>
    <property type="match status" value="1"/>
</dbReference>
<dbReference type="PANTHER" id="PTHR30376:SF3">
    <property type="entry name" value="RNA POLYMERASE SIGMA FACTOR RPOH"/>
    <property type="match status" value="1"/>
</dbReference>
<evidence type="ECO:0000256" key="1">
    <source>
        <dbReference type="ARBA" id="ARBA00007788"/>
    </source>
</evidence>
<dbReference type="InterPro" id="IPR050813">
    <property type="entry name" value="Sigma-70_Factor"/>
</dbReference>
<accession>A0A9D1JID5</accession>
<dbReference type="NCBIfam" id="NF004471">
    <property type="entry name" value="PRK05803.1"/>
    <property type="match status" value="1"/>
</dbReference>
<dbReference type="InterPro" id="IPR001387">
    <property type="entry name" value="Cro/C1-type_HTH"/>
</dbReference>
<dbReference type="PANTHER" id="PTHR30376">
    <property type="entry name" value="SIGMA FACTOR RPOH HEAT SHOCK RELATED"/>
    <property type="match status" value="1"/>
</dbReference>